<evidence type="ECO:0000256" key="12">
    <source>
        <dbReference type="SAM" id="Phobius"/>
    </source>
</evidence>
<keyword evidence="9 12" id="KW-1133">Transmembrane helix</keyword>
<evidence type="ECO:0000313" key="15">
    <source>
        <dbReference type="Proteomes" id="UP000535415"/>
    </source>
</evidence>
<dbReference type="SUPFAM" id="SSF56024">
    <property type="entry name" value="Phospholipase D/nuclease"/>
    <property type="match status" value="2"/>
</dbReference>
<dbReference type="InterPro" id="IPR001736">
    <property type="entry name" value="PLipase_D/transphosphatidylase"/>
</dbReference>
<keyword evidence="15" id="KW-1185">Reference proteome</keyword>
<evidence type="ECO:0000256" key="5">
    <source>
        <dbReference type="ARBA" id="ARBA00022525"/>
    </source>
</evidence>
<comment type="function">
    <text evidence="1">Could be a virulence factor.</text>
</comment>
<dbReference type="SMART" id="SM00155">
    <property type="entry name" value="PLDc"/>
    <property type="match status" value="2"/>
</dbReference>
<evidence type="ECO:0000259" key="13">
    <source>
        <dbReference type="PROSITE" id="PS50035"/>
    </source>
</evidence>
<feature type="transmembrane region" description="Helical" evidence="12">
    <location>
        <begin position="45"/>
        <end position="67"/>
    </location>
</feature>
<gene>
    <name evidence="14" type="ORF">FHS72_001199</name>
</gene>
<dbReference type="NCBIfam" id="TIGR04265">
    <property type="entry name" value="bac_cardiolipin"/>
    <property type="match status" value="1"/>
</dbReference>
<dbReference type="Pfam" id="PF13091">
    <property type="entry name" value="PLDc_2"/>
    <property type="match status" value="2"/>
</dbReference>
<dbReference type="CDD" id="cd09110">
    <property type="entry name" value="PLDc_CLS_1"/>
    <property type="match status" value="1"/>
</dbReference>
<dbReference type="GO" id="GO:0032049">
    <property type="term" value="P:cardiolipin biosynthetic process"/>
    <property type="evidence" value="ECO:0007669"/>
    <property type="project" value="UniProtKB-UniRule"/>
</dbReference>
<feature type="domain" description="PLD phosphodiesterase" evidence="13">
    <location>
        <begin position="409"/>
        <end position="436"/>
    </location>
</feature>
<protein>
    <recommendedName>
        <fullName evidence="11">Cardiolipin synthase</fullName>
        <ecNumber evidence="11">2.7.8.-</ecNumber>
    </recommendedName>
</protein>
<keyword evidence="8" id="KW-0677">Repeat</keyword>
<keyword evidence="7 12" id="KW-0812">Transmembrane</keyword>
<keyword evidence="6 14" id="KW-0808">Transferase</keyword>
<comment type="subcellular location">
    <subcellularLocation>
        <location evidence="2">Cell membrane</location>
    </subcellularLocation>
    <subcellularLocation>
        <location evidence="3">Secreted</location>
    </subcellularLocation>
</comment>
<dbReference type="Gene3D" id="3.30.870.10">
    <property type="entry name" value="Endonuclease Chain A"/>
    <property type="match status" value="2"/>
</dbReference>
<dbReference type="Proteomes" id="UP000535415">
    <property type="component" value="Unassembled WGS sequence"/>
</dbReference>
<evidence type="ECO:0000256" key="10">
    <source>
        <dbReference type="ARBA" id="ARBA00023136"/>
    </source>
</evidence>
<sequence>MIGAISAYRKMHQITPLSFTTDVGMIRVTPLYLGPCIYDSIRAMVVYAIWAQIVLVIVGIFVARAALTTARTPQGAAAWVVFLVSFPLLALPAFAVFGGISRLSTRSKLPRAMPLPVPSEGHLGQLTGVTGTSVTEGNKVTLLIDGQDTFDAIFAAIDDAEHEILVQFYIMRADKLGLALREHLIAAARRGVQVHVLCDIIGSLFLGYRYVQVLEAEGIKLRGIPGPHMALGRIGINFRNHRKAVVVDGVIGFTGGLNVGQEYIDGGHKFDSWRDTHVRVDGPMATQLRDIFAADWKGVTKQDLADLPPPQPAGDHRGLITGFGPTDTLERGSLLLCGMVNLARRRLWIATPYLVPHTDLLSALQLASLRGVDVRILIPAPSDNILAWYASRNAAMTLINAGIDVYEYQTGFMHSKVMLIDDNVASIGTVNLDIRSALLNFEQTALIEDKDFAHQVEAMLTTDFANATPVANPPPRHVRVLAPVARLFGPLL</sequence>
<comment type="caution">
    <text evidence="14">The sequence shown here is derived from an EMBL/GenBank/DDBJ whole genome shotgun (WGS) entry which is preliminary data.</text>
</comment>
<evidence type="ECO:0000256" key="1">
    <source>
        <dbReference type="ARBA" id="ARBA00003145"/>
    </source>
</evidence>
<evidence type="ECO:0000256" key="4">
    <source>
        <dbReference type="ARBA" id="ARBA00022475"/>
    </source>
</evidence>
<dbReference type="InterPro" id="IPR025202">
    <property type="entry name" value="PLD-like_dom"/>
</dbReference>
<evidence type="ECO:0000256" key="7">
    <source>
        <dbReference type="ARBA" id="ARBA00022692"/>
    </source>
</evidence>
<keyword evidence="4" id="KW-1003">Cell membrane</keyword>
<dbReference type="AlphaFoldDB" id="A0A7W9BJA1"/>
<evidence type="ECO:0000256" key="11">
    <source>
        <dbReference type="NCBIfam" id="TIGR04265"/>
    </source>
</evidence>
<feature type="transmembrane region" description="Helical" evidence="12">
    <location>
        <begin position="79"/>
        <end position="101"/>
    </location>
</feature>
<dbReference type="EC" id="2.7.8.-" evidence="11"/>
<dbReference type="RefSeq" id="WP_183527057.1">
    <property type="nucleotide sequence ID" value="NZ_JACIJM010000003.1"/>
</dbReference>
<dbReference type="GO" id="GO:0008808">
    <property type="term" value="F:cardiolipin synthase activity"/>
    <property type="evidence" value="ECO:0007669"/>
    <property type="project" value="UniProtKB-UniRule"/>
</dbReference>
<feature type="domain" description="PLD phosphodiesterase" evidence="13">
    <location>
        <begin position="236"/>
        <end position="263"/>
    </location>
</feature>
<reference evidence="14 15" key="1">
    <citation type="submission" date="2020-08" db="EMBL/GenBank/DDBJ databases">
        <title>Genomic Encyclopedia of Type Strains, Phase IV (KMG-IV): sequencing the most valuable type-strain genomes for metagenomic binning, comparative biology and taxonomic classification.</title>
        <authorList>
            <person name="Goeker M."/>
        </authorList>
    </citation>
    <scope>NUCLEOTIDE SEQUENCE [LARGE SCALE GENOMIC DNA]</scope>
    <source>
        <strain evidence="14 15">DSM 101064</strain>
    </source>
</reference>
<organism evidence="14 15">
    <name type="scientific">Yoonia ponticola</name>
    <dbReference type="NCBI Taxonomy" id="1524255"/>
    <lineage>
        <taxon>Bacteria</taxon>
        <taxon>Pseudomonadati</taxon>
        <taxon>Pseudomonadota</taxon>
        <taxon>Alphaproteobacteria</taxon>
        <taxon>Rhodobacterales</taxon>
        <taxon>Paracoccaceae</taxon>
        <taxon>Yoonia</taxon>
    </lineage>
</organism>
<dbReference type="PANTHER" id="PTHR21248">
    <property type="entry name" value="CARDIOLIPIN SYNTHASE"/>
    <property type="match status" value="1"/>
</dbReference>
<dbReference type="EMBL" id="JACIJM010000003">
    <property type="protein sequence ID" value="MBB5721587.1"/>
    <property type="molecule type" value="Genomic_DNA"/>
</dbReference>
<dbReference type="GO" id="GO:0005576">
    <property type="term" value="C:extracellular region"/>
    <property type="evidence" value="ECO:0007669"/>
    <property type="project" value="UniProtKB-SubCell"/>
</dbReference>
<evidence type="ECO:0000256" key="3">
    <source>
        <dbReference type="ARBA" id="ARBA00004613"/>
    </source>
</evidence>
<evidence type="ECO:0000256" key="9">
    <source>
        <dbReference type="ARBA" id="ARBA00022989"/>
    </source>
</evidence>
<keyword evidence="5" id="KW-0964">Secreted</keyword>
<evidence type="ECO:0000256" key="6">
    <source>
        <dbReference type="ARBA" id="ARBA00022679"/>
    </source>
</evidence>
<proteinExistence type="predicted"/>
<evidence type="ECO:0000313" key="14">
    <source>
        <dbReference type="EMBL" id="MBB5721587.1"/>
    </source>
</evidence>
<keyword evidence="10 12" id="KW-0472">Membrane</keyword>
<dbReference type="GO" id="GO:0005886">
    <property type="term" value="C:plasma membrane"/>
    <property type="evidence" value="ECO:0007669"/>
    <property type="project" value="UniProtKB-SubCell"/>
</dbReference>
<dbReference type="PROSITE" id="PS50035">
    <property type="entry name" value="PLD"/>
    <property type="match status" value="2"/>
</dbReference>
<accession>A0A7W9BJA1</accession>
<dbReference type="InterPro" id="IPR022924">
    <property type="entry name" value="Cardiolipin_synthase"/>
</dbReference>
<name>A0A7W9BJA1_9RHOB</name>
<evidence type="ECO:0000256" key="8">
    <source>
        <dbReference type="ARBA" id="ARBA00022737"/>
    </source>
</evidence>
<evidence type="ECO:0000256" key="2">
    <source>
        <dbReference type="ARBA" id="ARBA00004236"/>
    </source>
</evidence>
<dbReference type="PANTHER" id="PTHR21248:SF22">
    <property type="entry name" value="PHOSPHOLIPASE D"/>
    <property type="match status" value="1"/>
</dbReference>